<evidence type="ECO:0000256" key="8">
    <source>
        <dbReference type="ARBA" id="ARBA00023027"/>
    </source>
</evidence>
<dbReference type="GO" id="GO:0016558">
    <property type="term" value="P:protein import into peroxisome matrix"/>
    <property type="evidence" value="ECO:0007669"/>
    <property type="project" value="EnsemblFungi"/>
</dbReference>
<dbReference type="InterPro" id="IPR007886">
    <property type="entry name" value="AlaDH/PNT_N"/>
</dbReference>
<keyword evidence="6 13" id="KW-0028">Amino-acid biosynthesis</keyword>
<dbReference type="SUPFAM" id="SSF52283">
    <property type="entry name" value="Formate/glycerate dehydrogenase catalytic domain-like"/>
    <property type="match status" value="1"/>
</dbReference>
<dbReference type="Proteomes" id="UP000001072">
    <property type="component" value="Unassembled WGS sequence"/>
</dbReference>
<dbReference type="CDD" id="cd12188">
    <property type="entry name" value="SDH"/>
    <property type="match status" value="1"/>
</dbReference>
<feature type="binding site" evidence="15">
    <location>
        <position position="135"/>
    </location>
    <ligand>
        <name>NAD(+)</name>
        <dbReference type="ChEBI" id="CHEBI:57540"/>
    </ligand>
</feature>
<comment type="pathway">
    <text evidence="1 13">Amino-acid biosynthesis; L-lysine biosynthesis via AAA pathway; L-lysine from L-alpha-aminoadipate (fungal route): step 3/3.</text>
</comment>
<feature type="binding site" evidence="15">
    <location>
        <begin position="324"/>
        <end position="327"/>
    </location>
    <ligand>
        <name>NAD(+)</name>
        <dbReference type="ChEBI" id="CHEBI:57540"/>
    </ligand>
</feature>
<evidence type="ECO:0000256" key="1">
    <source>
        <dbReference type="ARBA" id="ARBA00004884"/>
    </source>
</evidence>
<feature type="domain" description="Alanine dehydrogenase/pyridine nucleotide transhydrogenase NAD(H)-binding" evidence="17">
    <location>
        <begin position="178"/>
        <end position="323"/>
    </location>
</feature>
<keyword evidence="10" id="KW-1015">Disulfide bond</keyword>
<dbReference type="SMART" id="SM01002">
    <property type="entry name" value="AlaDh_PNT_C"/>
    <property type="match status" value="1"/>
</dbReference>
<dbReference type="VEuPathDB" id="FungiDB:MELLADRAFT_117783"/>
<dbReference type="STRING" id="747676.F4S1J2"/>
<comment type="subunit">
    <text evidence="3">Monomer.</text>
</comment>
<evidence type="ECO:0000256" key="6">
    <source>
        <dbReference type="ARBA" id="ARBA00022605"/>
    </source>
</evidence>
<dbReference type="SUPFAM" id="SSF51735">
    <property type="entry name" value="NAD(P)-binding Rossmann-fold domains"/>
    <property type="match status" value="1"/>
</dbReference>
<dbReference type="FunFam" id="3.40.50.720:FF:000217">
    <property type="entry name" value="Saccharopine dehydrogenase [NAD(+), L-lysine-forming]"/>
    <property type="match status" value="1"/>
</dbReference>
<feature type="active site" description="Proton donor" evidence="14">
    <location>
        <position position="100"/>
    </location>
</feature>
<dbReference type="RefSeq" id="XP_007415346.1">
    <property type="nucleotide sequence ID" value="XM_007415284.1"/>
</dbReference>
<name>F4S1J2_MELLP</name>
<evidence type="ECO:0000256" key="5">
    <source>
        <dbReference type="ARBA" id="ARBA00021221"/>
    </source>
</evidence>
<dbReference type="InterPro" id="IPR051168">
    <property type="entry name" value="AASS"/>
</dbReference>
<gene>
    <name evidence="19" type="ORF">MELLADRAFT_117783</name>
</gene>
<feature type="disulfide bond" evidence="16">
    <location>
        <begin position="208"/>
        <end position="252"/>
    </location>
</feature>
<feature type="active site" description="Proton acceptor" evidence="14">
    <location>
        <position position="81"/>
    </location>
</feature>
<feature type="binding site" evidence="15">
    <location>
        <begin position="206"/>
        <end position="207"/>
    </location>
    <ligand>
        <name>NAD(+)</name>
        <dbReference type="ChEBI" id="CHEBI:57540"/>
    </ligand>
</feature>
<dbReference type="InterPro" id="IPR027281">
    <property type="entry name" value="Lys1"/>
</dbReference>
<feature type="domain" description="Alanine dehydrogenase/pyridine nucleotide transhydrogenase N-terminal" evidence="18">
    <location>
        <begin position="11"/>
        <end position="147"/>
    </location>
</feature>
<feature type="binding site" evidence="15">
    <location>
        <position position="254"/>
    </location>
    <ligand>
        <name>NAD(+)</name>
        <dbReference type="ChEBI" id="CHEBI:57540"/>
    </ligand>
</feature>
<dbReference type="PANTHER" id="PTHR11133">
    <property type="entry name" value="SACCHAROPINE DEHYDROGENASE"/>
    <property type="match status" value="1"/>
</dbReference>
<feature type="binding site" evidence="15">
    <location>
        <position position="283"/>
    </location>
    <ligand>
        <name>NAD(+)</name>
        <dbReference type="ChEBI" id="CHEBI:57540"/>
    </ligand>
</feature>
<dbReference type="InterPro" id="IPR036291">
    <property type="entry name" value="NAD(P)-bd_dom_sf"/>
</dbReference>
<evidence type="ECO:0000256" key="13">
    <source>
        <dbReference type="PIRNR" id="PIRNR018250"/>
    </source>
</evidence>
<evidence type="ECO:0000313" key="19">
    <source>
        <dbReference type="EMBL" id="EGG01496.1"/>
    </source>
</evidence>
<dbReference type="OrthoDB" id="265306at2759"/>
<comment type="similarity">
    <text evidence="2 13">Belongs to the AlaDH/PNT family.</text>
</comment>
<dbReference type="GeneID" id="18926093"/>
<evidence type="ECO:0000256" key="12">
    <source>
        <dbReference type="ARBA" id="ARBA00047860"/>
    </source>
</evidence>
<dbReference type="AlphaFoldDB" id="F4S1J2"/>
<sequence length="373" mass="41789">MTTQERSPLIWLRCETKPFEHRSALTPTTSKKLIENGFKVIVESDPQRFFNDSEFEKVGCQIVQHNSWPSAPSDALILGLKELPPNDESPLKHTHIMFGHCYKKQTGYQEILGRFKSGQGKLLDLEFLQDPITKRRVAAFGFYAGFNGSAVGLLGISKMICDSMSLNELKPFKDEDELIKIGQIEFKRLVDKLGRQPKALVIGALGRCGSGAVDFFCKVGMDKENIIEWDMAETAKGGPFEEILNVDIFVNCIYLSSKIPSFVTNETIQAAGPNRPLRMVVDVSCDTTNPNNPIPIYNINTTFDQPTTTLKIDDQLPSLEVCSIDHLPTLLPREASEQFSNDLLPTLLQLKDLSNSKVWSDANDLFNQMVNEI</sequence>
<dbReference type="FunCoup" id="F4S1J2">
    <property type="interactions" value="289"/>
</dbReference>
<dbReference type="GO" id="GO:0003729">
    <property type="term" value="F:mRNA binding"/>
    <property type="evidence" value="ECO:0007669"/>
    <property type="project" value="EnsemblFungi"/>
</dbReference>
<evidence type="ECO:0000256" key="15">
    <source>
        <dbReference type="PIRSR" id="PIRSR018250-3"/>
    </source>
</evidence>
<dbReference type="Gene3D" id="3.40.50.720">
    <property type="entry name" value="NAD(P)-binding Rossmann-like Domain"/>
    <property type="match status" value="2"/>
</dbReference>
<proteinExistence type="inferred from homology"/>
<evidence type="ECO:0000256" key="4">
    <source>
        <dbReference type="ARBA" id="ARBA00012847"/>
    </source>
</evidence>
<dbReference type="Pfam" id="PF05222">
    <property type="entry name" value="AlaDh_PNT_N"/>
    <property type="match status" value="1"/>
</dbReference>
<evidence type="ECO:0000259" key="18">
    <source>
        <dbReference type="SMART" id="SM01003"/>
    </source>
</evidence>
<comment type="catalytic activity">
    <reaction evidence="12 13">
        <text>L-saccharopine + NAD(+) + H2O = L-lysine + 2-oxoglutarate + NADH + H(+)</text>
        <dbReference type="Rhea" id="RHEA:12440"/>
        <dbReference type="ChEBI" id="CHEBI:15377"/>
        <dbReference type="ChEBI" id="CHEBI:15378"/>
        <dbReference type="ChEBI" id="CHEBI:16810"/>
        <dbReference type="ChEBI" id="CHEBI:32551"/>
        <dbReference type="ChEBI" id="CHEBI:57540"/>
        <dbReference type="ChEBI" id="CHEBI:57945"/>
        <dbReference type="ChEBI" id="CHEBI:57951"/>
        <dbReference type="EC" id="1.5.1.7"/>
    </reaction>
</comment>
<dbReference type="InParanoid" id="F4S1J2"/>
<organism evidence="20">
    <name type="scientific">Melampsora larici-populina (strain 98AG31 / pathotype 3-4-7)</name>
    <name type="common">Poplar leaf rust fungus</name>
    <dbReference type="NCBI Taxonomy" id="747676"/>
    <lineage>
        <taxon>Eukaryota</taxon>
        <taxon>Fungi</taxon>
        <taxon>Dikarya</taxon>
        <taxon>Basidiomycota</taxon>
        <taxon>Pucciniomycotina</taxon>
        <taxon>Pucciniomycetes</taxon>
        <taxon>Pucciniales</taxon>
        <taxon>Melampsoraceae</taxon>
        <taxon>Melampsora</taxon>
    </lineage>
</organism>
<evidence type="ECO:0000256" key="7">
    <source>
        <dbReference type="ARBA" id="ARBA00023002"/>
    </source>
</evidence>
<keyword evidence="20" id="KW-1185">Reference proteome</keyword>
<dbReference type="EC" id="1.5.1.7" evidence="4 13"/>
<feature type="binding site" evidence="15">
    <location>
        <position position="234"/>
    </location>
    <ligand>
        <name>NAD(+)</name>
        <dbReference type="ChEBI" id="CHEBI:57540"/>
    </ligand>
</feature>
<evidence type="ECO:0000256" key="10">
    <source>
        <dbReference type="ARBA" id="ARBA00023157"/>
    </source>
</evidence>
<dbReference type="GO" id="GO:0019878">
    <property type="term" value="P:lysine biosynthetic process via aminoadipic acid"/>
    <property type="evidence" value="ECO:0007669"/>
    <property type="project" value="UniProtKB-UniPathway"/>
</dbReference>
<evidence type="ECO:0000256" key="16">
    <source>
        <dbReference type="PIRSR" id="PIRSR018250-4"/>
    </source>
</evidence>
<dbReference type="SMART" id="SM01003">
    <property type="entry name" value="AlaDh_PNT_N"/>
    <property type="match status" value="1"/>
</dbReference>
<evidence type="ECO:0000256" key="14">
    <source>
        <dbReference type="PIRSR" id="PIRSR018250-1"/>
    </source>
</evidence>
<dbReference type="PIRSF" id="PIRSF018250">
    <property type="entry name" value="Saccharopine_DH_Lys"/>
    <property type="match status" value="1"/>
</dbReference>
<dbReference type="GO" id="GO:0005737">
    <property type="term" value="C:cytoplasm"/>
    <property type="evidence" value="ECO:0007669"/>
    <property type="project" value="TreeGrafter"/>
</dbReference>
<dbReference type="EMBL" id="GL883138">
    <property type="protein sequence ID" value="EGG01496.1"/>
    <property type="molecule type" value="Genomic_DNA"/>
</dbReference>
<dbReference type="eggNOG" id="KOG0172">
    <property type="taxonomic scope" value="Eukaryota"/>
</dbReference>
<evidence type="ECO:0000256" key="2">
    <source>
        <dbReference type="ARBA" id="ARBA00005689"/>
    </source>
</evidence>
<protein>
    <recommendedName>
        <fullName evidence="5 13">Saccharopine dehydrogenase [NAD(+), L-lysine-forming]</fullName>
        <shortName evidence="13">SDH</shortName>
        <ecNumber evidence="4 13">1.5.1.7</ecNumber>
    </recommendedName>
    <alternativeName>
        <fullName evidence="11 13">Lysine--2-oxoglutarate reductase</fullName>
    </alternativeName>
</protein>
<dbReference type="GO" id="GO:0004754">
    <property type="term" value="F:saccharopine dehydrogenase (NAD+, L-lysine-forming) activity"/>
    <property type="evidence" value="ECO:0007669"/>
    <property type="project" value="UniProtKB-EC"/>
</dbReference>
<dbReference type="UniPathway" id="UPA00033">
    <property type="reaction ID" value="UER00034"/>
</dbReference>
<keyword evidence="7 13" id="KW-0560">Oxidoreductase</keyword>
<evidence type="ECO:0000313" key="20">
    <source>
        <dbReference type="Proteomes" id="UP000001072"/>
    </source>
</evidence>
<keyword evidence="8 13" id="KW-0520">NAD</keyword>
<reference evidence="20" key="1">
    <citation type="journal article" date="2011" name="Proc. Natl. Acad. Sci. U.S.A.">
        <title>Obligate biotrophy features unraveled by the genomic analysis of rust fungi.</title>
        <authorList>
            <person name="Duplessis S."/>
            <person name="Cuomo C.A."/>
            <person name="Lin Y.-C."/>
            <person name="Aerts A."/>
            <person name="Tisserant E."/>
            <person name="Veneault-Fourrey C."/>
            <person name="Joly D.L."/>
            <person name="Hacquard S."/>
            <person name="Amselem J."/>
            <person name="Cantarel B.L."/>
            <person name="Chiu R."/>
            <person name="Coutinho P.M."/>
            <person name="Feau N."/>
            <person name="Field M."/>
            <person name="Frey P."/>
            <person name="Gelhaye E."/>
            <person name="Goldberg J."/>
            <person name="Grabherr M.G."/>
            <person name="Kodira C.D."/>
            <person name="Kohler A."/>
            <person name="Kuees U."/>
            <person name="Lindquist E.A."/>
            <person name="Lucas S.M."/>
            <person name="Mago R."/>
            <person name="Mauceli E."/>
            <person name="Morin E."/>
            <person name="Murat C."/>
            <person name="Pangilinan J.L."/>
            <person name="Park R."/>
            <person name="Pearson M."/>
            <person name="Quesneville H."/>
            <person name="Rouhier N."/>
            <person name="Sakthikumar S."/>
            <person name="Salamov A.A."/>
            <person name="Schmutz J."/>
            <person name="Selles B."/>
            <person name="Shapiro H."/>
            <person name="Tanguay P."/>
            <person name="Tuskan G.A."/>
            <person name="Henrissat B."/>
            <person name="Van de Peer Y."/>
            <person name="Rouze P."/>
            <person name="Ellis J.G."/>
            <person name="Dodds P.N."/>
            <person name="Schein J.E."/>
            <person name="Zhong S."/>
            <person name="Hamelin R.C."/>
            <person name="Grigoriev I.V."/>
            <person name="Szabo L.J."/>
            <person name="Martin F."/>
        </authorList>
    </citation>
    <scope>NUCLEOTIDE SEQUENCE [LARGE SCALE GENOMIC DNA]</scope>
    <source>
        <strain evidence="20">98AG31 / pathotype 3-4-7</strain>
    </source>
</reference>
<dbReference type="HOGENOM" id="CLU_063085_0_0_1"/>
<dbReference type="PANTHER" id="PTHR11133:SF23">
    <property type="entry name" value="SACCHAROPINE DEHYDROGENASE [NAD(+), L-LYSINE-FORMING]"/>
    <property type="match status" value="1"/>
</dbReference>
<evidence type="ECO:0000256" key="9">
    <source>
        <dbReference type="ARBA" id="ARBA00023154"/>
    </source>
</evidence>
<evidence type="ECO:0000259" key="17">
    <source>
        <dbReference type="SMART" id="SM01002"/>
    </source>
</evidence>
<evidence type="ECO:0000256" key="11">
    <source>
        <dbReference type="ARBA" id="ARBA00033228"/>
    </source>
</evidence>
<accession>F4S1J2</accession>
<keyword evidence="9 13" id="KW-0457">Lysine biosynthesis</keyword>
<dbReference type="KEGG" id="mlr:MELLADRAFT_117783"/>
<feature type="binding site" evidence="15">
    <location>
        <position position="230"/>
    </location>
    <ligand>
        <name>NAD(+)</name>
        <dbReference type="ChEBI" id="CHEBI:57540"/>
    </ligand>
</feature>
<dbReference type="InterPro" id="IPR007698">
    <property type="entry name" value="AlaDH/PNT_NAD(H)-bd"/>
</dbReference>
<evidence type="ECO:0000256" key="3">
    <source>
        <dbReference type="ARBA" id="ARBA00011245"/>
    </source>
</evidence>